<dbReference type="SUPFAM" id="SSF57667">
    <property type="entry name" value="beta-beta-alpha zinc fingers"/>
    <property type="match status" value="1"/>
</dbReference>
<dbReference type="KEGG" id="sind:105180031"/>
<dbReference type="GO" id="GO:0003700">
    <property type="term" value="F:DNA-binding transcription factor activity"/>
    <property type="evidence" value="ECO:0007669"/>
    <property type="project" value="InterPro"/>
</dbReference>
<dbReference type="AlphaFoldDB" id="A0A8M8UKH5"/>
<dbReference type="InterPro" id="IPR013087">
    <property type="entry name" value="Znf_C2H2_type"/>
</dbReference>
<evidence type="ECO:0000256" key="5">
    <source>
        <dbReference type="ARBA" id="ARBA00022782"/>
    </source>
</evidence>
<dbReference type="GeneID" id="105180031"/>
<dbReference type="Gene3D" id="3.30.160.60">
    <property type="entry name" value="Classic Zinc Finger"/>
    <property type="match status" value="1"/>
</dbReference>
<keyword evidence="11" id="KW-1185">Reference proteome</keyword>
<keyword evidence="7" id="KW-0539">Nucleus</keyword>
<gene>
    <name evidence="12" type="primary">LOC105180031</name>
</gene>
<proteinExistence type="predicted"/>
<evidence type="ECO:0000256" key="7">
    <source>
        <dbReference type="ARBA" id="ARBA00023242"/>
    </source>
</evidence>
<evidence type="ECO:0000256" key="3">
    <source>
        <dbReference type="ARBA" id="ARBA00022723"/>
    </source>
</evidence>
<keyword evidence="3" id="KW-0479">Metal-binding</keyword>
<keyword evidence="2" id="KW-0217">Developmental protein</keyword>
<keyword evidence="5" id="KW-0221">Differentiation</keyword>
<dbReference type="InterPro" id="IPR036236">
    <property type="entry name" value="Znf_C2H2_sf"/>
</dbReference>
<evidence type="ECO:0000256" key="6">
    <source>
        <dbReference type="ARBA" id="ARBA00022833"/>
    </source>
</evidence>
<dbReference type="PANTHER" id="PTHR45730">
    <property type="entry name" value="ZINC FINGER PROTEIN JAGGED"/>
    <property type="match status" value="1"/>
</dbReference>
<dbReference type="GO" id="GO:0030154">
    <property type="term" value="P:cell differentiation"/>
    <property type="evidence" value="ECO:0007669"/>
    <property type="project" value="UniProtKB-KW"/>
</dbReference>
<dbReference type="GO" id="GO:0048653">
    <property type="term" value="P:anther development"/>
    <property type="evidence" value="ECO:0007669"/>
    <property type="project" value="UniProtKB-ARBA"/>
</dbReference>
<dbReference type="GO" id="GO:0005634">
    <property type="term" value="C:nucleus"/>
    <property type="evidence" value="ECO:0007669"/>
    <property type="project" value="UniProtKB-SubCell"/>
</dbReference>
<dbReference type="Proteomes" id="UP000504604">
    <property type="component" value="Unplaced"/>
</dbReference>
<evidence type="ECO:0000256" key="1">
    <source>
        <dbReference type="ARBA" id="ARBA00004123"/>
    </source>
</evidence>
<comment type="subcellular location">
    <subcellularLocation>
        <location evidence="1">Nucleus</location>
    </subcellularLocation>
</comment>
<keyword evidence="4 8" id="KW-0863">Zinc-finger</keyword>
<evidence type="ECO:0000313" key="12">
    <source>
        <dbReference type="RefSeq" id="XP_020547183.1"/>
    </source>
</evidence>
<dbReference type="PROSITE" id="PS00028">
    <property type="entry name" value="ZINC_FINGER_C2H2_1"/>
    <property type="match status" value="1"/>
</dbReference>
<reference evidence="12" key="1">
    <citation type="submission" date="2025-08" db="UniProtKB">
        <authorList>
            <consortium name="RefSeq"/>
        </authorList>
    </citation>
    <scope>IDENTIFICATION</scope>
</reference>
<evidence type="ECO:0000259" key="10">
    <source>
        <dbReference type="PROSITE" id="PS50157"/>
    </source>
</evidence>
<evidence type="ECO:0000313" key="11">
    <source>
        <dbReference type="Proteomes" id="UP000504604"/>
    </source>
</evidence>
<dbReference type="GO" id="GO:0008270">
    <property type="term" value="F:zinc ion binding"/>
    <property type="evidence" value="ECO:0007669"/>
    <property type="project" value="UniProtKB-KW"/>
</dbReference>
<evidence type="ECO:0000256" key="9">
    <source>
        <dbReference type="SAM" id="MobiDB-lite"/>
    </source>
</evidence>
<dbReference type="GO" id="GO:0048440">
    <property type="term" value="P:carpel development"/>
    <property type="evidence" value="ECO:0007669"/>
    <property type="project" value="UniProtKB-ARBA"/>
</dbReference>
<feature type="region of interest" description="Disordered" evidence="9">
    <location>
        <begin position="44"/>
        <end position="75"/>
    </location>
</feature>
<dbReference type="RefSeq" id="XP_020547183.1">
    <property type="nucleotide sequence ID" value="XM_020691524.1"/>
</dbReference>
<protein>
    <submittedName>
        <fullName evidence="12">Uncharacterized protein LOC105180031</fullName>
    </submittedName>
</protein>
<accession>A0A8M8UKH5</accession>
<name>A0A8M8UKH5_SESIN</name>
<evidence type="ECO:0000256" key="2">
    <source>
        <dbReference type="ARBA" id="ARBA00022473"/>
    </source>
</evidence>
<dbReference type="OrthoDB" id="1721933at2759"/>
<feature type="domain" description="C2H2-type" evidence="10">
    <location>
        <begin position="82"/>
        <end position="109"/>
    </location>
</feature>
<evidence type="ECO:0000256" key="8">
    <source>
        <dbReference type="PROSITE-ProRule" id="PRU00042"/>
    </source>
</evidence>
<evidence type="ECO:0000256" key="4">
    <source>
        <dbReference type="ARBA" id="ARBA00022771"/>
    </source>
</evidence>
<dbReference type="InterPro" id="IPR045320">
    <property type="entry name" value="JAGGED/SL1-like"/>
</dbReference>
<sequence length="168" mass="19273">MLPLIGPLYITQFHLFKLFDQFPSLSLSLFLFFQETRGKSIRPEDYTKDGIQASEDSSSSAGGYRKKKSGAKEGKDEAGKVYECRFCSLKFCKSQALGGHMNRHRQDRETETLNKARQLVFTNDLAPAHLGYVSRIPIWWLIVETKLETASHQNWVMLVKMIRQVLAK</sequence>
<organism evidence="11 12">
    <name type="scientific">Sesamum indicum</name>
    <name type="common">Oriental sesame</name>
    <name type="synonym">Sesamum orientale</name>
    <dbReference type="NCBI Taxonomy" id="4182"/>
    <lineage>
        <taxon>Eukaryota</taxon>
        <taxon>Viridiplantae</taxon>
        <taxon>Streptophyta</taxon>
        <taxon>Embryophyta</taxon>
        <taxon>Tracheophyta</taxon>
        <taxon>Spermatophyta</taxon>
        <taxon>Magnoliopsida</taxon>
        <taxon>eudicotyledons</taxon>
        <taxon>Gunneridae</taxon>
        <taxon>Pentapetalae</taxon>
        <taxon>asterids</taxon>
        <taxon>lamiids</taxon>
        <taxon>Lamiales</taxon>
        <taxon>Pedaliaceae</taxon>
        <taxon>Sesamum</taxon>
    </lineage>
</organism>
<dbReference type="PROSITE" id="PS50157">
    <property type="entry name" value="ZINC_FINGER_C2H2_2"/>
    <property type="match status" value="1"/>
</dbReference>
<dbReference type="PANTHER" id="PTHR45730:SF32">
    <property type="entry name" value="ZINC FINGER PROTEIN JAGGED"/>
    <property type="match status" value="1"/>
</dbReference>
<keyword evidence="6" id="KW-0862">Zinc</keyword>
<dbReference type="FunFam" id="3.30.160.60:FF:002425">
    <property type="entry name" value="Zinc finger protein STAMENLESS 1"/>
    <property type="match status" value="1"/>
</dbReference>